<feature type="domain" description="Strictosidine synthase conserved region" evidence="4">
    <location>
        <begin position="135"/>
        <end position="215"/>
    </location>
</feature>
<dbReference type="AlphaFoldDB" id="A0AB33AEJ6"/>
<dbReference type="PANTHER" id="PTHR10426:SF88">
    <property type="entry name" value="ADIPOCYTE PLASMA MEMBRANE-ASSOCIATED PROTEIN HEMOMUCIN-RELATED"/>
    <property type="match status" value="1"/>
</dbReference>
<gene>
    <name evidence="5" type="ORF">MASS_3693</name>
</gene>
<evidence type="ECO:0000313" key="5">
    <source>
        <dbReference type="EMBL" id="AGM30295.1"/>
    </source>
</evidence>
<protein>
    <submittedName>
        <fullName evidence="5">Strictosidine synthase family protein</fullName>
    </submittedName>
</protein>
<dbReference type="PANTHER" id="PTHR10426">
    <property type="entry name" value="STRICTOSIDINE SYNTHASE-RELATED"/>
    <property type="match status" value="1"/>
</dbReference>
<organism evidence="5 6">
    <name type="scientific">Mycobacteroides abscessus subsp. bolletii 50594</name>
    <dbReference type="NCBI Taxonomy" id="1303024"/>
    <lineage>
        <taxon>Bacteria</taxon>
        <taxon>Bacillati</taxon>
        <taxon>Actinomycetota</taxon>
        <taxon>Actinomycetes</taxon>
        <taxon>Mycobacteriales</taxon>
        <taxon>Mycobacteriaceae</taxon>
        <taxon>Mycobacteroides</taxon>
        <taxon>Mycobacteroides abscessus</taxon>
    </lineage>
</organism>
<evidence type="ECO:0000256" key="3">
    <source>
        <dbReference type="ARBA" id="ARBA00023180"/>
    </source>
</evidence>
<evidence type="ECO:0000313" key="6">
    <source>
        <dbReference type="Proteomes" id="UP000013961"/>
    </source>
</evidence>
<dbReference type="GO" id="GO:0016787">
    <property type="term" value="F:hydrolase activity"/>
    <property type="evidence" value="ECO:0007669"/>
    <property type="project" value="TreeGrafter"/>
</dbReference>
<dbReference type="InterPro" id="IPR018119">
    <property type="entry name" value="Strictosidine_synth_cons-reg"/>
</dbReference>
<proteinExistence type="inferred from homology"/>
<dbReference type="GO" id="GO:0012505">
    <property type="term" value="C:endomembrane system"/>
    <property type="evidence" value="ECO:0007669"/>
    <property type="project" value="TreeGrafter"/>
</dbReference>
<accession>A0AB33AEJ6</accession>
<dbReference type="Pfam" id="PF20067">
    <property type="entry name" value="SSL_N"/>
    <property type="match status" value="1"/>
</dbReference>
<dbReference type="SUPFAM" id="SSF63829">
    <property type="entry name" value="Calcium-dependent phosphotriesterase"/>
    <property type="match status" value="1"/>
</dbReference>
<keyword evidence="3" id="KW-0325">Glycoprotein</keyword>
<sequence length="345" mass="36356">MTSMAKPSIDPVRWQPPGVRALSLKPQPLPRLSIVALPGHGPEDVVADAVGNIWAGVADGRIFRISPDDAEGAAVTHVATTEHPPLGLHIARDGRVLICSRDKLLALDPASGKIEPVVTKVDGPPLIFCSNVTESTDGTIYFSESTARFPFEQFMAAILEGRPTGRVFRRDPDGTVTTIATGLAFTNGVTITADGSALIIAETVGRRVSRYALTGPAAGTLTPIVEEIPGMPDNISTGADGRIWITLASPRNALAEWLLPRSPAIRKVLWRLPDALLPSTDTDPWVIAVNPDTGDVMANITGKSRDLRTVTGVVESGGRLWMGCIGSSAVGHISLADIASSSSGR</sequence>
<evidence type="ECO:0000259" key="4">
    <source>
        <dbReference type="Pfam" id="PF03088"/>
    </source>
</evidence>
<comment type="similarity">
    <text evidence="1">Belongs to the strictosidine synthase family.</text>
</comment>
<dbReference type="EMBL" id="CP004374">
    <property type="protein sequence ID" value="AGM30295.1"/>
    <property type="molecule type" value="Genomic_DNA"/>
</dbReference>
<dbReference type="KEGG" id="mabb:MASS_3693"/>
<evidence type="ECO:0000256" key="2">
    <source>
        <dbReference type="ARBA" id="ARBA00022553"/>
    </source>
</evidence>
<dbReference type="Gene3D" id="2.120.10.30">
    <property type="entry name" value="TolB, C-terminal domain"/>
    <property type="match status" value="1"/>
</dbReference>
<dbReference type="Pfam" id="PF03088">
    <property type="entry name" value="Str_synth"/>
    <property type="match status" value="1"/>
</dbReference>
<dbReference type="Proteomes" id="UP000013961">
    <property type="component" value="Chromosome"/>
</dbReference>
<reference evidence="5 6" key="1">
    <citation type="journal article" date="2013" name="Genome Announc.">
        <title>Complete Genome Sequence of Mycobacterium massiliense Clinical Strain Asan 50594, Belonging to the Type II Genotype.</title>
        <authorList>
            <person name="Kim B.J."/>
            <person name="Kim B.R."/>
            <person name="Hong S.H."/>
            <person name="Seok S.H."/>
            <person name="Kook Y.H."/>
            <person name="Kim B.J."/>
        </authorList>
    </citation>
    <scope>NUCLEOTIDE SEQUENCE [LARGE SCALE GENOMIC DNA]</scope>
    <source>
        <strain evidence="5 6">50594</strain>
    </source>
</reference>
<name>A0AB33AEJ6_9MYCO</name>
<keyword evidence="2" id="KW-0597">Phosphoprotein</keyword>
<dbReference type="InterPro" id="IPR011042">
    <property type="entry name" value="6-blade_b-propeller_TolB-like"/>
</dbReference>
<evidence type="ECO:0000256" key="1">
    <source>
        <dbReference type="ARBA" id="ARBA00009191"/>
    </source>
</evidence>